<accession>A0AAD9JE56</accession>
<dbReference type="Proteomes" id="UP001208570">
    <property type="component" value="Unassembled WGS sequence"/>
</dbReference>
<protein>
    <submittedName>
        <fullName evidence="1">Uncharacterized protein</fullName>
    </submittedName>
</protein>
<keyword evidence="2" id="KW-1185">Reference proteome</keyword>
<evidence type="ECO:0000313" key="2">
    <source>
        <dbReference type="Proteomes" id="UP001208570"/>
    </source>
</evidence>
<dbReference type="EMBL" id="JAODUP010000368">
    <property type="protein sequence ID" value="KAK2151291.1"/>
    <property type="molecule type" value="Genomic_DNA"/>
</dbReference>
<evidence type="ECO:0000313" key="1">
    <source>
        <dbReference type="EMBL" id="KAK2151291.1"/>
    </source>
</evidence>
<reference evidence="1" key="1">
    <citation type="journal article" date="2023" name="Mol. Biol. Evol.">
        <title>Third-Generation Sequencing Reveals the Adaptive Role of the Epigenome in Three Deep-Sea Polychaetes.</title>
        <authorList>
            <person name="Perez M."/>
            <person name="Aroh O."/>
            <person name="Sun Y."/>
            <person name="Lan Y."/>
            <person name="Juniper S.K."/>
            <person name="Young C.R."/>
            <person name="Angers B."/>
            <person name="Qian P.Y."/>
        </authorList>
    </citation>
    <scope>NUCLEOTIDE SEQUENCE</scope>
    <source>
        <strain evidence="1">P08H-3</strain>
    </source>
</reference>
<comment type="caution">
    <text evidence="1">The sequence shown here is derived from an EMBL/GenBank/DDBJ whole genome shotgun (WGS) entry which is preliminary data.</text>
</comment>
<name>A0AAD9JE56_9ANNE</name>
<proteinExistence type="predicted"/>
<feature type="non-terminal residue" evidence="1">
    <location>
        <position position="1"/>
    </location>
</feature>
<gene>
    <name evidence="1" type="ORF">LSH36_368g05120</name>
</gene>
<sequence>REQLSQKQILQILLSRQSTLSREEIDIELPDDIELPFQTVAALQQLEIKWNDKATQ</sequence>
<organism evidence="1 2">
    <name type="scientific">Paralvinella palmiformis</name>
    <dbReference type="NCBI Taxonomy" id="53620"/>
    <lineage>
        <taxon>Eukaryota</taxon>
        <taxon>Metazoa</taxon>
        <taxon>Spiralia</taxon>
        <taxon>Lophotrochozoa</taxon>
        <taxon>Annelida</taxon>
        <taxon>Polychaeta</taxon>
        <taxon>Sedentaria</taxon>
        <taxon>Canalipalpata</taxon>
        <taxon>Terebellida</taxon>
        <taxon>Terebelliformia</taxon>
        <taxon>Alvinellidae</taxon>
        <taxon>Paralvinella</taxon>
    </lineage>
</organism>
<dbReference type="AlphaFoldDB" id="A0AAD9JE56"/>